<keyword evidence="2" id="KW-1185">Reference proteome</keyword>
<comment type="caution">
    <text evidence="1">The sequence shown here is derived from an EMBL/GenBank/DDBJ whole genome shotgun (WGS) entry which is preliminary data.</text>
</comment>
<gene>
    <name evidence="1" type="ORF">I4F81_004620</name>
</gene>
<name>A0ACC3BWG3_PYRYE</name>
<reference evidence="1" key="1">
    <citation type="submission" date="2019-11" db="EMBL/GenBank/DDBJ databases">
        <title>Nori genome reveals adaptations in red seaweeds to the harsh intertidal environment.</title>
        <authorList>
            <person name="Wang D."/>
            <person name="Mao Y."/>
        </authorList>
    </citation>
    <scope>NUCLEOTIDE SEQUENCE</scope>
    <source>
        <tissue evidence="1">Gametophyte</tissue>
    </source>
</reference>
<sequence>MHAPAWVAPLLAAAWITMTGILFSLLVVQNFDFNEGRPTEVPMISHAPLIGEDARVTYSVLGVFSAALLFGASLATYWVLMSSSRKHDVGDHARVDGGAPTTRLARSGSRSSASSFTSVEHGTRDEMTGVAPVGGFKRWLGRFGLLCSAVASTSLVVASVSTVLTDTHNNSVIAYSFAEALWVIVASITLWSYRRRVPMWLQAIQALCVIGVVSGLVMLVLGLAFFRAKKDFPGEVITAVLVAAGRRVPGRLMRYFNVFAIGEYVFLGFLALFNLCLAYALRADKVHAHGDVWAQGAVPAHVDADVEVGKPRRVVPVAPAEPVTAAVPVVPMATTANAPVVPIAVNAPMTTVPLATT</sequence>
<dbReference type="EMBL" id="CM020618">
    <property type="protein sequence ID" value="KAK1862044.1"/>
    <property type="molecule type" value="Genomic_DNA"/>
</dbReference>
<dbReference type="Proteomes" id="UP000798662">
    <property type="component" value="Chromosome 1"/>
</dbReference>
<protein>
    <submittedName>
        <fullName evidence="1">Uncharacterized protein</fullName>
    </submittedName>
</protein>
<evidence type="ECO:0000313" key="2">
    <source>
        <dbReference type="Proteomes" id="UP000798662"/>
    </source>
</evidence>
<evidence type="ECO:0000313" key="1">
    <source>
        <dbReference type="EMBL" id="KAK1862044.1"/>
    </source>
</evidence>
<organism evidence="1 2">
    <name type="scientific">Pyropia yezoensis</name>
    <name type="common">Susabi-nori</name>
    <name type="synonym">Porphyra yezoensis</name>
    <dbReference type="NCBI Taxonomy" id="2788"/>
    <lineage>
        <taxon>Eukaryota</taxon>
        <taxon>Rhodophyta</taxon>
        <taxon>Bangiophyceae</taxon>
        <taxon>Bangiales</taxon>
        <taxon>Bangiaceae</taxon>
        <taxon>Pyropia</taxon>
    </lineage>
</organism>
<proteinExistence type="predicted"/>
<accession>A0ACC3BWG3</accession>